<evidence type="ECO:0000256" key="1">
    <source>
        <dbReference type="SAM" id="Coils"/>
    </source>
</evidence>
<dbReference type="RefSeq" id="XP_064722192.1">
    <property type="nucleotide sequence ID" value="XM_064866120.1"/>
</dbReference>
<dbReference type="EMBL" id="CP143812">
    <property type="protein sequence ID" value="WVO22953.1"/>
    <property type="molecule type" value="Genomic_DNA"/>
</dbReference>
<feature type="region of interest" description="Disordered" evidence="2">
    <location>
        <begin position="324"/>
        <end position="355"/>
    </location>
</feature>
<evidence type="ECO:0000256" key="2">
    <source>
        <dbReference type="SAM" id="MobiDB-lite"/>
    </source>
</evidence>
<accession>A0ABZ2B0F3</accession>
<gene>
    <name evidence="3" type="ORF">IAS62_004297</name>
</gene>
<evidence type="ECO:0000313" key="4">
    <source>
        <dbReference type="Proteomes" id="UP001432216"/>
    </source>
</evidence>
<feature type="compositionally biased region" description="Basic and acidic residues" evidence="2">
    <location>
        <begin position="182"/>
        <end position="195"/>
    </location>
</feature>
<name>A0ABZ2B0F3_9TREE</name>
<feature type="compositionally biased region" description="Polar residues" evidence="2">
    <location>
        <begin position="1647"/>
        <end position="1664"/>
    </location>
</feature>
<feature type="compositionally biased region" description="Polar residues" evidence="2">
    <location>
        <begin position="242"/>
        <end position="259"/>
    </location>
</feature>
<feature type="region of interest" description="Disordered" evidence="2">
    <location>
        <begin position="1028"/>
        <end position="1097"/>
    </location>
</feature>
<feature type="compositionally biased region" description="Basic and acidic residues" evidence="2">
    <location>
        <begin position="1080"/>
        <end position="1092"/>
    </location>
</feature>
<feature type="compositionally biased region" description="Polar residues" evidence="2">
    <location>
        <begin position="296"/>
        <end position="310"/>
    </location>
</feature>
<keyword evidence="4" id="KW-1185">Reference proteome</keyword>
<feature type="region of interest" description="Disordered" evidence="2">
    <location>
        <begin position="925"/>
        <end position="961"/>
    </location>
</feature>
<dbReference type="PANTHER" id="PTHR47357">
    <property type="entry name" value="COP1-INTERACTIVE PROTEIN 1"/>
    <property type="match status" value="1"/>
</dbReference>
<dbReference type="Proteomes" id="UP001432216">
    <property type="component" value="Chromosome 7"/>
</dbReference>
<feature type="coiled-coil region" evidence="1">
    <location>
        <begin position="1511"/>
        <end position="1601"/>
    </location>
</feature>
<keyword evidence="1" id="KW-0175">Coiled coil</keyword>
<feature type="region of interest" description="Disordered" evidence="2">
    <location>
        <begin position="1354"/>
        <end position="1378"/>
    </location>
</feature>
<proteinExistence type="predicted"/>
<dbReference type="PANTHER" id="PTHR47357:SF1">
    <property type="entry name" value="SPINDLE POLE BODY COMPONENT 110"/>
    <property type="match status" value="1"/>
</dbReference>
<feature type="region of interest" description="Disordered" evidence="2">
    <location>
        <begin position="1644"/>
        <end position="1664"/>
    </location>
</feature>
<reference evidence="3 4" key="1">
    <citation type="submission" date="2024-01" db="EMBL/GenBank/DDBJ databases">
        <title>Comparative genomics of Cryptococcus and Kwoniella reveals pathogenesis evolution and contrasting modes of karyotype evolution via chromosome fusion or intercentromeric recombination.</title>
        <authorList>
            <person name="Coelho M.A."/>
            <person name="David-Palma M."/>
            <person name="Shea T."/>
            <person name="Bowers K."/>
            <person name="McGinley-Smith S."/>
            <person name="Mohammad A.W."/>
            <person name="Gnirke A."/>
            <person name="Yurkov A.M."/>
            <person name="Nowrousian M."/>
            <person name="Sun S."/>
            <person name="Cuomo C.A."/>
            <person name="Heitman J."/>
        </authorList>
    </citation>
    <scope>NUCLEOTIDE SEQUENCE [LARGE SCALE GENOMIC DNA]</scope>
    <source>
        <strain evidence="3 4">7685027</strain>
    </source>
</reference>
<organism evidence="3 4">
    <name type="scientific">Cryptococcus decagattii</name>
    <dbReference type="NCBI Taxonomy" id="1859122"/>
    <lineage>
        <taxon>Eukaryota</taxon>
        <taxon>Fungi</taxon>
        <taxon>Dikarya</taxon>
        <taxon>Basidiomycota</taxon>
        <taxon>Agaricomycotina</taxon>
        <taxon>Tremellomycetes</taxon>
        <taxon>Tremellales</taxon>
        <taxon>Cryptococcaceae</taxon>
        <taxon>Cryptococcus</taxon>
        <taxon>Cryptococcus gattii species complex</taxon>
    </lineage>
</organism>
<protein>
    <submittedName>
        <fullName evidence="3">Uncharacterized protein</fullName>
    </submittedName>
</protein>
<feature type="region of interest" description="Disordered" evidence="2">
    <location>
        <begin position="164"/>
        <end position="310"/>
    </location>
</feature>
<feature type="compositionally biased region" description="Basic and acidic residues" evidence="2">
    <location>
        <begin position="327"/>
        <end position="337"/>
    </location>
</feature>
<dbReference type="GeneID" id="89991069"/>
<evidence type="ECO:0000313" key="3">
    <source>
        <dbReference type="EMBL" id="WVO22953.1"/>
    </source>
</evidence>
<sequence length="1664" mass="185073">MAPPYQKGHARSSTFQLIPQILDLRETHDLPSLNASGGLGFGDSYIPAEGYMPSGRPAESTVHPQNVIPGLTPPPIGRACTCDPSTLRAISPLNLNDADFIPVSRSSFSFDPRSHSKAASTTQPLTLSHACHKPEWRSGTSQAHDQRKMRFYYDDLPDREHKGLRGRIGGPHKAILGGPGDKTFDEMMAEKEKSHSPVKPLSTDPPASTPAQELKPTTPLPGAEECQQGPSQPITGKDSMVRKQTNKYNHPDSLSSTLPADNEDTKSDTPGIPPKEGVSEMLRTVPDNSEEERIPESSQRQGSADTMDNASNVMTGAFARRQLGDILKPKANREGKSRVSLRMSAKPDVSKLRLSPQDPDIFQHLERSTAQLEDECCNSYVVKEWGEHENEKLLPENKHEKKKWTDENVVEHVDVEGLQDDVEDLQDEMKSIQAVPLLEELGQQVLPSLLAHKAMPKQDSTQVPPSLEVPNRAFWIQIWARSDEPQSVQPYYNADPNEVDSLAKDLHGSLQEGEAGKFSIYQKKGTHCESNPPSKRLRPTAEPWHPSYAFSSNDAIASDMPKLSTLCQDQRLRPTAAIFTPSQMKTPTSDAFPKSAQNEYVWKKRYYQVPSAASSSRTKELRQAAAEFVPINHNAFQPQSPELTFAFPPAGAYQDSDYHHHAFPMSSVSGQEPNSSTGSFAFTFEMPRSKLPSYSPPLIRESSALGKPKIRVTSPLFVPSDLCSSIRSSPAFRSSGDLPASAIKIRANAAAFVPVSTVAIRNASPASSSDITSSDMRPVAHTVHNADVSASTAVINNDDQLLCDLRGHEGGATKVRDSKGSTHAQILGQTNGSTQTSLGLSPSTAITITLSEVAEPPSKVCQSTLDISQMEVEETLIQGEAEELLNRETGLLENTMRTFRREASPTPSMNVESIIDLSVSIQESDPGSWDVVRTPRTTNQQPGRREHNSHRPRRTPGLSSSTDEVIVPLENIVIHPSQPIRTPRMAFILPEAEVESLDTSGVPYPLSTAHLQSMENEVDSNVTRRGTDLNPDAKPFEPILQFPDPSTGGVARSMSQQLSPLESEDLDHRIQSATPSPQTSREESDGWNDRLDSPSSEASHIVMEGDHHSLYSLANSLAAYPRPFSSKVAPDHLVQDDRNLRRTEKLGLSSVYSQKEKIASDAESALFGFEASAVPKIPQLLRKQEERSDNWWRSSKSLEEGIIQIFDKLLKQQRGQGADSFANIFNILEQQSQLLKRLQDTVFRTKESLLPDDHKSSSQEFFTAILTSQYAILSKFDEVASICLNNADDFHSATAAFHDAGDAANVRAHATKEQSQGIEALRMKVEKTTAHDVELLAEVAVLEQSLKDIRQERDELRSSLKDKESGLESAMKKETRTGEEMDRLMARVLAAELERDVLARSLTELREEREDVERKRKEARREAAQDKLRLEDKVSELEMYLLDIKNTLCVTQKTLEEARATLQTQSAPPYPLATAYSLAEIDQAANAFHEDVLSRMSHLDNKMHEAMGPRIKEYENVLEQNRRLLGELEGLREKLERSINDHVSLEKMLLPQLMVLETKDKFNTEKLKTEVKKVAESEQKAAEMQMQMAKMQEQLIRWQIEVATRQSEASMNEIRLQTLTQESTYWREFALNADRRRFKTYIASKPFENSSADMPQSQRAVSSP</sequence>